<feature type="binding site" evidence="8">
    <location>
        <position position="127"/>
    </location>
    <ligand>
        <name>Mg(2+)</name>
        <dbReference type="ChEBI" id="CHEBI:18420"/>
    </ligand>
</feature>
<proteinExistence type="inferred from homology"/>
<comment type="cofactor">
    <cofactor evidence="8">
        <name>Mg(2+)</name>
        <dbReference type="ChEBI" id="CHEBI:18420"/>
    </cofactor>
    <text evidence="8">Binds 1 Mg(2+) ion.</text>
</comment>
<dbReference type="SUPFAM" id="SSF53649">
    <property type="entry name" value="Alkaline phosphatase-like"/>
    <property type="match status" value="1"/>
</dbReference>
<dbReference type="GO" id="GO:0046872">
    <property type="term" value="F:metal ion binding"/>
    <property type="evidence" value="ECO:0007669"/>
    <property type="project" value="UniProtKB-KW"/>
</dbReference>
<evidence type="ECO:0000256" key="9">
    <source>
        <dbReference type="RuleBase" id="RU003946"/>
    </source>
</evidence>
<organism evidence="10 11">
    <name type="scientific">candidate division TA06 bacterium 34_109</name>
    <dbReference type="NCBI Taxonomy" id="1635277"/>
    <lineage>
        <taxon>Bacteria</taxon>
        <taxon>Bacteria division TA06</taxon>
    </lineage>
</organism>
<evidence type="ECO:0000313" key="11">
    <source>
        <dbReference type="Proteomes" id="UP000053467"/>
    </source>
</evidence>
<feature type="binding site" evidence="8">
    <location>
        <position position="251"/>
    </location>
    <ligand>
        <name>Mg(2+)</name>
        <dbReference type="ChEBI" id="CHEBI:18420"/>
    </ligand>
</feature>
<feature type="binding site" evidence="8">
    <location>
        <position position="298"/>
    </location>
    <ligand>
        <name>Zn(2+)</name>
        <dbReference type="ChEBI" id="CHEBI:29105"/>
        <label>2</label>
    </ligand>
</feature>
<dbReference type="Proteomes" id="UP000053467">
    <property type="component" value="Unassembled WGS sequence"/>
</dbReference>
<dbReference type="PRINTS" id="PR00113">
    <property type="entry name" value="ALKPHPHTASE"/>
</dbReference>
<feature type="binding site" evidence="8">
    <location>
        <position position="256"/>
    </location>
    <ligand>
        <name>Zn(2+)</name>
        <dbReference type="ChEBI" id="CHEBI:29105"/>
        <label>2</label>
    </ligand>
</feature>
<dbReference type="PANTHER" id="PTHR11596:SF5">
    <property type="entry name" value="ALKALINE PHOSPHATASE"/>
    <property type="match status" value="1"/>
</dbReference>
<evidence type="ECO:0000256" key="3">
    <source>
        <dbReference type="ARBA" id="ARBA00022723"/>
    </source>
</evidence>
<evidence type="ECO:0000256" key="4">
    <source>
        <dbReference type="ARBA" id="ARBA00022801"/>
    </source>
</evidence>
<dbReference type="InterPro" id="IPR017850">
    <property type="entry name" value="Alkaline_phosphatase_core_sf"/>
</dbReference>
<comment type="caution">
    <text evidence="10">The sequence shown here is derived from an EMBL/GenBank/DDBJ whole genome shotgun (WGS) entry which is preliminary data.</text>
</comment>
<sequence length="401" mass="46189">MKIKFFSLLLYLILFFNFLIAENVIVIITDGMNFDCLSIIRKISPDPLKGISFDNFSQIFYCETTADNTYITDSAASGTAIFTGFKTENGFIGIDKNKKNVENIIEFCKKNSFLTGVITNTRVTHATPASTYSHVEDRNSEYDIALQLSQKDIDLVMGGGLKYFLKENRFDKKDLLKEFTKKGYRVVKEKNGLKERTDKKVIALFSNSHLSYEFKKDTVKEPTLTEMVDYGLNYLYERSKKMNREFFLMIESGRIDHASHYTAFKELIFELLETEKMVKRVLDFASKTNTTVILVSDHATANPVFVGTFTDSLLHTMDSYFINNVDTSSKENLLKTLNNFKIKFTDISEFSVNKEEGSYKGDHTGSDVLGFFYSKKFRIEKIFYKNSELFEIMKKSLTDKL</sequence>
<comment type="similarity">
    <text evidence="1 9">Belongs to the alkaline phosphatase family.</text>
</comment>
<evidence type="ECO:0000256" key="5">
    <source>
        <dbReference type="ARBA" id="ARBA00022833"/>
    </source>
</evidence>
<evidence type="ECO:0000313" key="10">
    <source>
        <dbReference type="EMBL" id="KUK87135.1"/>
    </source>
</evidence>
<feature type="active site" description="Phosphoserine intermediate" evidence="7">
    <location>
        <position position="74"/>
    </location>
</feature>
<keyword evidence="3 8" id="KW-0479">Metal-binding</keyword>
<feature type="binding site" evidence="8">
    <location>
        <position position="260"/>
    </location>
    <ligand>
        <name>Zn(2+)</name>
        <dbReference type="ChEBI" id="CHEBI:29105"/>
        <label>2</label>
    </ligand>
</feature>
<protein>
    <submittedName>
        <fullName evidence="10">Alkaline phosphatase 3</fullName>
    </submittedName>
</protein>
<evidence type="ECO:0000256" key="6">
    <source>
        <dbReference type="ARBA" id="ARBA00022842"/>
    </source>
</evidence>
<keyword evidence="4" id="KW-0378">Hydrolase</keyword>
<evidence type="ECO:0000256" key="7">
    <source>
        <dbReference type="PIRSR" id="PIRSR601952-1"/>
    </source>
</evidence>
<evidence type="ECO:0000256" key="2">
    <source>
        <dbReference type="ARBA" id="ARBA00022553"/>
    </source>
</evidence>
<gene>
    <name evidence="10" type="ORF">XE03_0931</name>
</gene>
<dbReference type="PROSITE" id="PS00123">
    <property type="entry name" value="ALKALINE_PHOSPHATASE"/>
    <property type="match status" value="1"/>
</dbReference>
<dbReference type="InterPro" id="IPR001952">
    <property type="entry name" value="Alkaline_phosphatase"/>
</dbReference>
<feature type="binding site" evidence="8">
    <location>
        <position position="125"/>
    </location>
    <ligand>
        <name>Mg(2+)</name>
        <dbReference type="ChEBI" id="CHEBI:18420"/>
    </ligand>
</feature>
<dbReference type="Gene3D" id="3.40.720.10">
    <property type="entry name" value="Alkaline Phosphatase, subunit A"/>
    <property type="match status" value="1"/>
</dbReference>
<feature type="binding site" evidence="8">
    <location>
        <position position="30"/>
    </location>
    <ligand>
        <name>Mg(2+)</name>
        <dbReference type="ChEBI" id="CHEBI:18420"/>
    </ligand>
</feature>
<comment type="cofactor">
    <cofactor evidence="8">
        <name>Zn(2+)</name>
        <dbReference type="ChEBI" id="CHEBI:29105"/>
    </cofactor>
    <text evidence="8">Binds 2 Zn(2+) ions.</text>
</comment>
<reference evidence="11" key="1">
    <citation type="journal article" date="2015" name="MBio">
        <title>Genome-Resolved Metagenomic Analysis Reveals Roles for Candidate Phyla and Other Microbial Community Members in Biogeochemical Transformations in Oil Reservoirs.</title>
        <authorList>
            <person name="Hu P."/>
            <person name="Tom L."/>
            <person name="Singh A."/>
            <person name="Thomas B.C."/>
            <person name="Baker B.J."/>
            <person name="Piceno Y.M."/>
            <person name="Andersen G.L."/>
            <person name="Banfield J.F."/>
        </authorList>
    </citation>
    <scope>NUCLEOTIDE SEQUENCE [LARGE SCALE GENOMIC DNA]</scope>
</reference>
<dbReference type="SMART" id="SM00098">
    <property type="entry name" value="alkPPc"/>
    <property type="match status" value="1"/>
</dbReference>
<dbReference type="GO" id="GO:0004035">
    <property type="term" value="F:alkaline phosphatase activity"/>
    <property type="evidence" value="ECO:0007669"/>
    <property type="project" value="TreeGrafter"/>
</dbReference>
<evidence type="ECO:0000256" key="1">
    <source>
        <dbReference type="ARBA" id="ARBA00005984"/>
    </source>
</evidence>
<dbReference type="CDD" id="cd16012">
    <property type="entry name" value="ALP"/>
    <property type="match status" value="1"/>
</dbReference>
<evidence type="ECO:0000256" key="8">
    <source>
        <dbReference type="PIRSR" id="PIRSR601952-2"/>
    </source>
</evidence>
<dbReference type="PANTHER" id="PTHR11596">
    <property type="entry name" value="ALKALINE PHOSPHATASE"/>
    <property type="match status" value="1"/>
</dbReference>
<accession>A0A101I3B6</accession>
<dbReference type="EMBL" id="LGGX01000007">
    <property type="protein sequence ID" value="KUK87135.1"/>
    <property type="molecule type" value="Genomic_DNA"/>
</dbReference>
<dbReference type="PATRIC" id="fig|1635277.3.peg.704"/>
<feature type="binding site" evidence="8">
    <location>
        <position position="30"/>
    </location>
    <ligand>
        <name>Zn(2+)</name>
        <dbReference type="ChEBI" id="CHEBI:29105"/>
        <label>2</label>
    </ligand>
</feature>
<dbReference type="AlphaFoldDB" id="A0A101I3B6"/>
<dbReference type="Pfam" id="PF00245">
    <property type="entry name" value="Alk_phosphatase"/>
    <property type="match status" value="1"/>
</dbReference>
<keyword evidence="5 8" id="KW-0862">Zinc</keyword>
<keyword evidence="2" id="KW-0597">Phosphoprotein</keyword>
<feature type="binding site" evidence="8">
    <location>
        <position position="297"/>
    </location>
    <ligand>
        <name>Zn(2+)</name>
        <dbReference type="ChEBI" id="CHEBI:29105"/>
        <label>2</label>
    </ligand>
</feature>
<keyword evidence="6 8" id="KW-0460">Magnesium</keyword>
<dbReference type="InterPro" id="IPR018299">
    <property type="entry name" value="Alkaline_phosphatase_AS"/>
</dbReference>
<name>A0A101I3B6_UNCT6</name>